<feature type="transmembrane region" description="Helical" evidence="6">
    <location>
        <begin position="84"/>
        <end position="105"/>
    </location>
</feature>
<keyword evidence="3 6" id="KW-1133">Transmembrane helix</keyword>
<evidence type="ECO:0000256" key="2">
    <source>
        <dbReference type="ARBA" id="ARBA00022692"/>
    </source>
</evidence>
<reference evidence="7" key="1">
    <citation type="submission" date="2023-08" db="EMBL/GenBank/DDBJ databases">
        <title>Genomic characterization of piscicolin 126 produced by Carnobacterium maltaromaticum CM22 strain isolated from salmon (Salmo salar).</title>
        <authorList>
            <person name="Gonzalez-Gragera E."/>
            <person name="Garcia-Lopez J.D."/>
            <person name="Teso-Perez C."/>
            <person name="Gimenez-Hernandez I."/>
            <person name="Peralta-Sanchez J.M."/>
            <person name="Valdivia E."/>
            <person name="Montalban-Lopez M."/>
            <person name="Martin-Platero A.M."/>
            <person name="Banos A."/>
            <person name="Martinez-Bueno M."/>
        </authorList>
    </citation>
    <scope>NUCLEOTIDE SEQUENCE</scope>
    <source>
        <strain evidence="7">CM22</strain>
    </source>
</reference>
<dbReference type="GO" id="GO:0016020">
    <property type="term" value="C:membrane"/>
    <property type="evidence" value="ECO:0007669"/>
    <property type="project" value="UniProtKB-SubCell"/>
</dbReference>
<keyword evidence="2 6" id="KW-0812">Transmembrane</keyword>
<feature type="transmembrane region" description="Helical" evidence="6">
    <location>
        <begin position="21"/>
        <end position="38"/>
    </location>
</feature>
<gene>
    <name evidence="7" type="ORF">RAK27_19235</name>
</gene>
<name>A0AAW9KAK7_CARML</name>
<dbReference type="RefSeq" id="WP_317944461.1">
    <property type="nucleotide sequence ID" value="NZ_JAVBVO010000028.1"/>
</dbReference>
<evidence type="ECO:0000256" key="5">
    <source>
        <dbReference type="ARBA" id="ARBA00023600"/>
    </source>
</evidence>
<evidence type="ECO:0000256" key="3">
    <source>
        <dbReference type="ARBA" id="ARBA00022989"/>
    </source>
</evidence>
<feature type="transmembrane region" description="Helical" evidence="6">
    <location>
        <begin position="44"/>
        <end position="63"/>
    </location>
</feature>
<evidence type="ECO:0000256" key="1">
    <source>
        <dbReference type="ARBA" id="ARBA00004141"/>
    </source>
</evidence>
<evidence type="ECO:0000256" key="6">
    <source>
        <dbReference type="SAM" id="Phobius"/>
    </source>
</evidence>
<dbReference type="EMBL" id="JAVBVO010000028">
    <property type="protein sequence ID" value="MDZ5760782.1"/>
    <property type="molecule type" value="Genomic_DNA"/>
</dbReference>
<comment type="caution">
    <text evidence="7">The sequence shown here is derived from an EMBL/GenBank/DDBJ whole genome shotgun (WGS) entry which is preliminary data.</text>
</comment>
<dbReference type="Proteomes" id="UP001290462">
    <property type="component" value="Unassembled WGS sequence"/>
</dbReference>
<comment type="subcellular location">
    <subcellularLocation>
        <location evidence="1">Membrane</location>
        <topology evidence="1">Multi-pass membrane protein</topology>
    </subcellularLocation>
</comment>
<dbReference type="AlphaFoldDB" id="A0AAW9KAK7"/>
<organism evidence="7 8">
    <name type="scientific">Carnobacterium maltaromaticum</name>
    <name type="common">Carnobacterium piscicola</name>
    <dbReference type="NCBI Taxonomy" id="2751"/>
    <lineage>
        <taxon>Bacteria</taxon>
        <taxon>Bacillati</taxon>
        <taxon>Bacillota</taxon>
        <taxon>Bacilli</taxon>
        <taxon>Lactobacillales</taxon>
        <taxon>Carnobacteriaceae</taxon>
        <taxon>Carnobacterium</taxon>
    </lineage>
</organism>
<accession>A0AAW9KAK7</accession>
<evidence type="ECO:0000256" key="4">
    <source>
        <dbReference type="ARBA" id="ARBA00023136"/>
    </source>
</evidence>
<dbReference type="InterPro" id="IPR006480">
    <property type="entry name" value="Phage_holin_4_1"/>
</dbReference>
<sequence>MLDIFNMLKIQLAKMSQDGSWFVGAAGGLTIAIPEWIYNDKWSNYHSVLISILLGVLVFEWLVGGRLAKLSPVKRKTSEVAIDALVRDGAIIAICLGGYGFDYLLGTGSVIFAMFTVAFIYHNLYSLLANVTVLGWGKHFPIWLIKWLDNEIKAKTEKYFPNNDSPQK</sequence>
<evidence type="ECO:0000313" key="7">
    <source>
        <dbReference type="EMBL" id="MDZ5760782.1"/>
    </source>
</evidence>
<proteinExistence type="inferred from homology"/>
<keyword evidence="4 6" id="KW-0472">Membrane</keyword>
<comment type="similarity">
    <text evidence="5">Belongs to the bacteriophage holin family. Cp-1 holin subfamily.</text>
</comment>
<feature type="transmembrane region" description="Helical" evidence="6">
    <location>
        <begin position="111"/>
        <end position="136"/>
    </location>
</feature>
<protein>
    <submittedName>
        <fullName evidence="7">Phage holin family protein</fullName>
    </submittedName>
</protein>
<evidence type="ECO:0000313" key="8">
    <source>
        <dbReference type="Proteomes" id="UP001290462"/>
    </source>
</evidence>
<dbReference type="Pfam" id="PF05105">
    <property type="entry name" value="Phage_holin_4_1"/>
    <property type="match status" value="1"/>
</dbReference>